<dbReference type="EMBL" id="JAHRHJ020000009">
    <property type="protein sequence ID" value="KAH9303120.1"/>
    <property type="molecule type" value="Genomic_DNA"/>
</dbReference>
<feature type="non-terminal residue" evidence="2">
    <location>
        <position position="60"/>
    </location>
</feature>
<sequence>VQVRDSWDVQGTDWLKILQEAQTAVGTSGTCEGAKRTKSTEKPKKLPKSCFTRSGTSGPK</sequence>
<protein>
    <submittedName>
        <fullName evidence="2">Uncharacterized protein</fullName>
    </submittedName>
</protein>
<reference evidence="2 3" key="1">
    <citation type="journal article" date="2021" name="Nat. Plants">
        <title>The Taxus genome provides insights into paclitaxel biosynthesis.</title>
        <authorList>
            <person name="Xiong X."/>
            <person name="Gou J."/>
            <person name="Liao Q."/>
            <person name="Li Y."/>
            <person name="Zhou Q."/>
            <person name="Bi G."/>
            <person name="Li C."/>
            <person name="Du R."/>
            <person name="Wang X."/>
            <person name="Sun T."/>
            <person name="Guo L."/>
            <person name="Liang H."/>
            <person name="Lu P."/>
            <person name="Wu Y."/>
            <person name="Zhang Z."/>
            <person name="Ro D.K."/>
            <person name="Shang Y."/>
            <person name="Huang S."/>
            <person name="Yan J."/>
        </authorList>
    </citation>
    <scope>NUCLEOTIDE SEQUENCE [LARGE SCALE GENOMIC DNA]</scope>
    <source>
        <strain evidence="2">Ta-2019</strain>
    </source>
</reference>
<accession>A0AA38CM97</accession>
<feature type="non-terminal residue" evidence="2">
    <location>
        <position position="1"/>
    </location>
</feature>
<organism evidence="2 3">
    <name type="scientific">Taxus chinensis</name>
    <name type="common">Chinese yew</name>
    <name type="synonym">Taxus wallichiana var. chinensis</name>
    <dbReference type="NCBI Taxonomy" id="29808"/>
    <lineage>
        <taxon>Eukaryota</taxon>
        <taxon>Viridiplantae</taxon>
        <taxon>Streptophyta</taxon>
        <taxon>Embryophyta</taxon>
        <taxon>Tracheophyta</taxon>
        <taxon>Spermatophyta</taxon>
        <taxon>Pinopsida</taxon>
        <taxon>Pinidae</taxon>
        <taxon>Conifers II</taxon>
        <taxon>Cupressales</taxon>
        <taxon>Taxaceae</taxon>
        <taxon>Taxus</taxon>
    </lineage>
</organism>
<dbReference type="AlphaFoldDB" id="A0AA38CM97"/>
<evidence type="ECO:0000313" key="3">
    <source>
        <dbReference type="Proteomes" id="UP000824469"/>
    </source>
</evidence>
<evidence type="ECO:0000256" key="1">
    <source>
        <dbReference type="SAM" id="MobiDB-lite"/>
    </source>
</evidence>
<feature type="region of interest" description="Disordered" evidence="1">
    <location>
        <begin position="25"/>
        <end position="60"/>
    </location>
</feature>
<evidence type="ECO:0000313" key="2">
    <source>
        <dbReference type="EMBL" id="KAH9303120.1"/>
    </source>
</evidence>
<feature type="compositionally biased region" description="Basic and acidic residues" evidence="1">
    <location>
        <begin position="33"/>
        <end position="44"/>
    </location>
</feature>
<feature type="compositionally biased region" description="Polar residues" evidence="1">
    <location>
        <begin position="51"/>
        <end position="60"/>
    </location>
</feature>
<keyword evidence="3" id="KW-1185">Reference proteome</keyword>
<comment type="caution">
    <text evidence="2">The sequence shown here is derived from an EMBL/GenBank/DDBJ whole genome shotgun (WGS) entry which is preliminary data.</text>
</comment>
<name>A0AA38CM97_TAXCH</name>
<gene>
    <name evidence="2" type="ORF">KI387_014703</name>
</gene>
<dbReference type="Proteomes" id="UP000824469">
    <property type="component" value="Unassembled WGS sequence"/>
</dbReference>
<proteinExistence type="predicted"/>